<dbReference type="InterPro" id="IPR001250">
    <property type="entry name" value="Man6P_Isoase-1"/>
</dbReference>
<feature type="domain" description="Phosphomannose isomerase type I catalytic" evidence="11">
    <location>
        <begin position="4"/>
        <end position="148"/>
    </location>
</feature>
<proteinExistence type="inferred from homology"/>
<dbReference type="SUPFAM" id="SSF51182">
    <property type="entry name" value="RmlC-like cupins"/>
    <property type="match status" value="1"/>
</dbReference>
<keyword evidence="5" id="KW-0479">Metal-binding</keyword>
<dbReference type="RefSeq" id="WP_349637497.1">
    <property type="nucleotide sequence ID" value="NZ_CP090958.1"/>
</dbReference>
<dbReference type="InterPro" id="IPR014710">
    <property type="entry name" value="RmlC-like_jellyroll"/>
</dbReference>
<comment type="similarity">
    <text evidence="3">Belongs to the mannose-6-phosphate isomerase type 1 family.</text>
</comment>
<dbReference type="PANTHER" id="PTHR10309:SF0">
    <property type="entry name" value="MANNOSE-6-PHOSPHATE ISOMERASE"/>
    <property type="match status" value="1"/>
</dbReference>
<keyword evidence="6" id="KW-0862">Zinc</keyword>
<reference evidence="13 14" key="1">
    <citation type="submission" date="2023-05" db="EMBL/GenBank/DDBJ databases">
        <title>Lithophilousrod everest ZFBP1038 complete genpme.</title>
        <authorList>
            <person name="Tian M."/>
        </authorList>
    </citation>
    <scope>NUCLEOTIDE SEQUENCE [LARGE SCALE GENOMIC DNA]</scope>
    <source>
        <strain evidence="13 14">ZFBP1038</strain>
    </source>
</reference>
<evidence type="ECO:0000256" key="4">
    <source>
        <dbReference type="ARBA" id="ARBA00011956"/>
    </source>
</evidence>
<evidence type="ECO:0000256" key="2">
    <source>
        <dbReference type="ARBA" id="ARBA00001947"/>
    </source>
</evidence>
<feature type="domain" description="Mannose-6-phosphate isomerase cupin" evidence="12">
    <location>
        <begin position="323"/>
        <end position="392"/>
    </location>
</feature>
<dbReference type="InterPro" id="IPR011051">
    <property type="entry name" value="RmlC_Cupin_sf"/>
</dbReference>
<dbReference type="PRINTS" id="PR00714">
    <property type="entry name" value="MAN6PISMRASE"/>
</dbReference>
<organism evidence="13 14">
    <name type="scientific">Saxibacter everestensis</name>
    <dbReference type="NCBI Taxonomy" id="2909229"/>
    <lineage>
        <taxon>Bacteria</taxon>
        <taxon>Bacillati</taxon>
        <taxon>Actinomycetota</taxon>
        <taxon>Actinomycetes</taxon>
        <taxon>Micrococcales</taxon>
        <taxon>Brevibacteriaceae</taxon>
        <taxon>Saxibacter</taxon>
    </lineage>
</organism>
<keyword evidence="7 13" id="KW-0413">Isomerase</keyword>
<evidence type="ECO:0000313" key="13">
    <source>
        <dbReference type="EMBL" id="WGW10716.1"/>
    </source>
</evidence>
<dbReference type="EC" id="5.3.1.8" evidence="4"/>
<dbReference type="GO" id="GO:0004476">
    <property type="term" value="F:mannose-6-phosphate isomerase activity"/>
    <property type="evidence" value="ECO:0007669"/>
    <property type="project" value="UniProtKB-EC"/>
</dbReference>
<evidence type="ECO:0000256" key="8">
    <source>
        <dbReference type="ARBA" id="ARBA00029741"/>
    </source>
</evidence>
<feature type="compositionally biased region" description="Low complexity" evidence="10">
    <location>
        <begin position="408"/>
        <end position="421"/>
    </location>
</feature>
<dbReference type="Gene3D" id="1.10.441.10">
    <property type="entry name" value="Phosphomannose Isomerase, domain 2"/>
    <property type="match status" value="1"/>
</dbReference>
<dbReference type="Proteomes" id="UP001209083">
    <property type="component" value="Chromosome"/>
</dbReference>
<evidence type="ECO:0000256" key="9">
    <source>
        <dbReference type="ARBA" id="ARBA00030762"/>
    </source>
</evidence>
<dbReference type="NCBIfam" id="TIGR00218">
    <property type="entry name" value="manA"/>
    <property type="match status" value="1"/>
</dbReference>
<feature type="region of interest" description="Disordered" evidence="10">
    <location>
        <begin position="397"/>
        <end position="421"/>
    </location>
</feature>
<protein>
    <recommendedName>
        <fullName evidence="4">mannose-6-phosphate isomerase</fullName>
        <ecNumber evidence="4">5.3.1.8</ecNumber>
    </recommendedName>
    <alternativeName>
        <fullName evidence="8">Phosphohexomutase</fullName>
    </alternativeName>
    <alternativeName>
        <fullName evidence="9">Phosphomannose isomerase</fullName>
    </alternativeName>
</protein>
<dbReference type="InterPro" id="IPR016305">
    <property type="entry name" value="Mannose-6-P_Isomerase"/>
</dbReference>
<sequence length="421" mass="44683">MHLLENTIRNYDWGATSGIPEILGREPDGSPQAELWIGAHPGAPSHLPELNATLDVYIAQHPGQTLGSAVREEFGDRLPFLMKLLSAGTALSIQAHPSAEQAADGYASEEFAGVPRDAAGRNFKDPYHKPEMVYALTEFHALCGFRPVGETLSTLELFSSDGPVLQELCAALADDDAAAAIESCVRRILEGGADVERLTAAISGQAIELVEAADDDLRPSIATVIELSKQYPNDPGILLSLFMNRVVLHPGQALTLPAGNIHAYLSGLAVEVMAASDNVLRGGLTTKNIDIPELLRVLDFHPFPVRLERQSSIAHSTVIAPAVREFQLQRIVLTDGQAPLEHNGPAVGLCIDGDLTLSSGQGKQLKVGKGVSFFVGAEETDVRISGHGTLFITTVGQRAGAGKQRPSGTAGMADATDTARK</sequence>
<dbReference type="EMBL" id="CP090958">
    <property type="protein sequence ID" value="WGW10716.1"/>
    <property type="molecule type" value="Genomic_DNA"/>
</dbReference>
<evidence type="ECO:0000256" key="3">
    <source>
        <dbReference type="ARBA" id="ARBA00010772"/>
    </source>
</evidence>
<comment type="cofactor">
    <cofactor evidence="2">
        <name>Zn(2+)</name>
        <dbReference type="ChEBI" id="CHEBI:29105"/>
    </cofactor>
</comment>
<evidence type="ECO:0000256" key="5">
    <source>
        <dbReference type="ARBA" id="ARBA00022723"/>
    </source>
</evidence>
<dbReference type="InterPro" id="IPR046457">
    <property type="entry name" value="PMI_typeI_cat"/>
</dbReference>
<dbReference type="InterPro" id="IPR049071">
    <property type="entry name" value="MPI_cupin_dom"/>
</dbReference>
<dbReference type="Gene3D" id="2.60.120.10">
    <property type="entry name" value="Jelly Rolls"/>
    <property type="match status" value="2"/>
</dbReference>
<evidence type="ECO:0000256" key="7">
    <source>
        <dbReference type="ARBA" id="ARBA00023235"/>
    </source>
</evidence>
<name>A0ABY8QPI2_9MICO</name>
<dbReference type="CDD" id="cd07011">
    <property type="entry name" value="cupin_PMI_type_I_N"/>
    <property type="match status" value="1"/>
</dbReference>
<dbReference type="Pfam" id="PF21621">
    <property type="entry name" value="MPI_cupin_dom"/>
    <property type="match status" value="1"/>
</dbReference>
<evidence type="ECO:0000259" key="12">
    <source>
        <dbReference type="Pfam" id="PF21621"/>
    </source>
</evidence>
<gene>
    <name evidence="13" type="primary">manA</name>
    <name evidence="13" type="ORF">LWF01_11300</name>
</gene>
<dbReference type="PIRSF" id="PIRSF001480">
    <property type="entry name" value="Mannose-6-phosphate_isomerase"/>
    <property type="match status" value="1"/>
</dbReference>
<evidence type="ECO:0000259" key="11">
    <source>
        <dbReference type="Pfam" id="PF20511"/>
    </source>
</evidence>
<dbReference type="Pfam" id="PF20511">
    <property type="entry name" value="PMI_typeI_cat"/>
    <property type="match status" value="1"/>
</dbReference>
<evidence type="ECO:0000256" key="6">
    <source>
        <dbReference type="ARBA" id="ARBA00022833"/>
    </source>
</evidence>
<keyword evidence="14" id="KW-1185">Reference proteome</keyword>
<dbReference type="PANTHER" id="PTHR10309">
    <property type="entry name" value="MANNOSE-6-PHOSPHATE ISOMERASE"/>
    <property type="match status" value="1"/>
</dbReference>
<evidence type="ECO:0000256" key="10">
    <source>
        <dbReference type="SAM" id="MobiDB-lite"/>
    </source>
</evidence>
<evidence type="ECO:0000256" key="1">
    <source>
        <dbReference type="ARBA" id="ARBA00000757"/>
    </source>
</evidence>
<accession>A0ABY8QPI2</accession>
<evidence type="ECO:0000313" key="14">
    <source>
        <dbReference type="Proteomes" id="UP001209083"/>
    </source>
</evidence>
<comment type="catalytic activity">
    <reaction evidence="1">
        <text>D-mannose 6-phosphate = D-fructose 6-phosphate</text>
        <dbReference type="Rhea" id="RHEA:12356"/>
        <dbReference type="ChEBI" id="CHEBI:58735"/>
        <dbReference type="ChEBI" id="CHEBI:61527"/>
        <dbReference type="EC" id="5.3.1.8"/>
    </reaction>
</comment>